<dbReference type="GeneTree" id="ENSGT00940000155192"/>
<protein>
    <recommendedName>
        <fullName evidence="20">Ionotropic glutamate receptor C-terminal domain-containing protein</fullName>
    </recommendedName>
</protein>
<dbReference type="SMART" id="SM00079">
    <property type="entry name" value="PBPe"/>
    <property type="match status" value="1"/>
</dbReference>
<sequence>MNGSDQCFDLPGLEHADVGVGALTVTPERESVVDFTRRYLDRGLAMTVRETKDSVDLFSCLMAFRPLLWAGVALSAIIVALVLQRLNGSCSNISTGHAASSSLSSWASSLWLVFGSLMQQGGEPLLTSISARVMLAVWWFFTLIVVSSYTASLAAFLTLSRLTTPIGSLQELVRQTDVTFGTVLHSALYEQLRMRALNPASPEHSTYVHLWTTVSRNNGSENCVRDVAEGLARVKRGGYIFLWDTAVLEHEALNDGDCALSVRNVAYDKGYSLALQQGSPYRDIFSQRLLELQESGELEALRQKWWPRQTGKCDPYGSPMSPARPQGLDLPGLAGAFALLAAGLLLACLLGACELCWSSRPHHLCPPKVQEDKELEMQQVRQRLGSVERLHEMAAASRKPLALLPGESPCDPDSPAEHGREYRTLGFAIGSFLMDDKATGRPMAVGGPGPSMTGSQPPSQPPPPLPVPLCSHSITEPLLGHGKQRAPNGGLQRQSPLKAFGRTSFHMPVDYISEGLCEPLHGTSI</sequence>
<keyword evidence="9" id="KW-0675">Receptor</keyword>
<feature type="binding site" evidence="15">
    <location>
        <position position="29"/>
    </location>
    <ligand>
        <name>L-glutamate</name>
        <dbReference type="ChEBI" id="CHEBI:29985"/>
    </ligand>
</feature>
<feature type="site" description="Interaction with the cone snail toxin Con-ikot-ikot" evidence="16">
    <location>
        <position position="193"/>
    </location>
</feature>
<dbReference type="Gene3D" id="3.40.190.10">
    <property type="entry name" value="Periplasmic binding protein-like II"/>
    <property type="match status" value="2"/>
</dbReference>
<keyword evidence="11" id="KW-0628">Postsynaptic cell membrane</keyword>
<dbReference type="GO" id="GO:0038023">
    <property type="term" value="F:signaling receptor activity"/>
    <property type="evidence" value="ECO:0007669"/>
    <property type="project" value="InterPro"/>
</dbReference>
<dbReference type="OMA" id="PMENGTW"/>
<evidence type="ECO:0000256" key="18">
    <source>
        <dbReference type="SAM" id="MobiDB-lite"/>
    </source>
</evidence>
<keyword evidence="8 19" id="KW-0472">Membrane</keyword>
<evidence type="ECO:0000256" key="5">
    <source>
        <dbReference type="ARBA" id="ARBA00022989"/>
    </source>
</evidence>
<feature type="site" description="Crucial to convey clamshell closure to channel opening" evidence="16">
    <location>
        <position position="166"/>
    </location>
</feature>
<feature type="transmembrane region" description="Helical" evidence="19">
    <location>
        <begin position="137"/>
        <end position="159"/>
    </location>
</feature>
<evidence type="ECO:0000256" key="9">
    <source>
        <dbReference type="ARBA" id="ARBA00023170"/>
    </source>
</evidence>
<evidence type="ECO:0000256" key="12">
    <source>
        <dbReference type="ARBA" id="ARBA00023286"/>
    </source>
</evidence>
<keyword evidence="22" id="KW-1185">Reference proteome</keyword>
<reference evidence="21" key="1">
    <citation type="submission" date="2025-08" db="UniProtKB">
        <authorList>
            <consortium name="Ensembl"/>
        </authorList>
    </citation>
    <scope>IDENTIFICATION</scope>
</reference>
<dbReference type="InterPro" id="IPR001508">
    <property type="entry name" value="Iono_Glu_rcpt_met"/>
</dbReference>
<evidence type="ECO:0000256" key="14">
    <source>
        <dbReference type="ARBA" id="ARBA00034100"/>
    </source>
</evidence>
<evidence type="ECO:0000256" key="2">
    <source>
        <dbReference type="ARBA" id="ARBA00022448"/>
    </source>
</evidence>
<evidence type="ECO:0000259" key="20">
    <source>
        <dbReference type="SMART" id="SM00079"/>
    </source>
</evidence>
<evidence type="ECO:0000256" key="8">
    <source>
        <dbReference type="ARBA" id="ARBA00023136"/>
    </source>
</evidence>
<keyword evidence="4 19" id="KW-0812">Transmembrane</keyword>
<evidence type="ECO:0000256" key="19">
    <source>
        <dbReference type="SAM" id="Phobius"/>
    </source>
</evidence>
<keyword evidence="12" id="KW-1071">Ligand-gated ion channel</keyword>
<keyword evidence="2" id="KW-0813">Transport</keyword>
<evidence type="ECO:0000256" key="11">
    <source>
        <dbReference type="ARBA" id="ARBA00023257"/>
    </source>
</evidence>
<evidence type="ECO:0000256" key="16">
    <source>
        <dbReference type="PIRSR" id="PIRSR601508-2"/>
    </source>
</evidence>
<keyword evidence="10" id="KW-0325">Glycoprotein</keyword>
<proteinExistence type="predicted"/>
<evidence type="ECO:0000313" key="22">
    <source>
        <dbReference type="Proteomes" id="UP000694388"/>
    </source>
</evidence>
<evidence type="ECO:0000256" key="15">
    <source>
        <dbReference type="PIRSR" id="PIRSR601508-1"/>
    </source>
</evidence>
<dbReference type="SUPFAM" id="SSF53850">
    <property type="entry name" value="Periplasmic binding protein-like II"/>
    <property type="match status" value="1"/>
</dbReference>
<evidence type="ECO:0000313" key="21">
    <source>
        <dbReference type="Ensembl" id="ENSEBUP00000019620.1"/>
    </source>
</evidence>
<dbReference type="FunFam" id="1.10.287.70:FF:000143">
    <property type="entry name" value="Probable glutamate receptor"/>
    <property type="match status" value="1"/>
</dbReference>
<keyword evidence="17" id="KW-1015">Disulfide bond</keyword>
<feature type="binding site" evidence="15">
    <location>
        <position position="24"/>
    </location>
    <ligand>
        <name>L-glutamate</name>
        <dbReference type="ChEBI" id="CHEBI:29985"/>
    </ligand>
</feature>
<evidence type="ECO:0000256" key="13">
    <source>
        <dbReference type="ARBA" id="ARBA00023303"/>
    </source>
</evidence>
<dbReference type="PANTHER" id="PTHR18966">
    <property type="entry name" value="IONOTROPIC GLUTAMATE RECEPTOR"/>
    <property type="match status" value="1"/>
</dbReference>
<comment type="subcellular location">
    <subcellularLocation>
        <location evidence="1">Cell membrane</location>
        <topology evidence="1">Multi-pass membrane protein</topology>
    </subcellularLocation>
    <subcellularLocation>
        <location evidence="14">Postsynaptic cell membrane</location>
    </subcellularLocation>
</comment>
<evidence type="ECO:0000256" key="17">
    <source>
        <dbReference type="PIRSR" id="PIRSR601508-3"/>
    </source>
</evidence>
<dbReference type="PRINTS" id="PR00177">
    <property type="entry name" value="NMDARECEPTOR"/>
</dbReference>
<feature type="transmembrane region" description="Helical" evidence="19">
    <location>
        <begin position="67"/>
        <end position="86"/>
    </location>
</feature>
<keyword evidence="6" id="KW-0770">Synapse</keyword>
<feature type="disulfide bond" evidence="17">
    <location>
        <begin position="258"/>
        <end position="313"/>
    </location>
</feature>
<feature type="region of interest" description="Disordered" evidence="18">
    <location>
        <begin position="440"/>
        <end position="465"/>
    </location>
</feature>
<dbReference type="GO" id="GO:0045211">
    <property type="term" value="C:postsynaptic membrane"/>
    <property type="evidence" value="ECO:0007669"/>
    <property type="project" value="UniProtKB-SubCell"/>
</dbReference>
<evidence type="ECO:0000256" key="10">
    <source>
        <dbReference type="ARBA" id="ARBA00023180"/>
    </source>
</evidence>
<dbReference type="InterPro" id="IPR015683">
    <property type="entry name" value="Ionotropic_Glu_rcpt"/>
</dbReference>
<dbReference type="Pfam" id="PF00060">
    <property type="entry name" value="Lig_chan"/>
    <property type="match status" value="1"/>
</dbReference>
<keyword evidence="5 19" id="KW-1133">Transmembrane helix</keyword>
<evidence type="ECO:0000256" key="4">
    <source>
        <dbReference type="ARBA" id="ARBA00022692"/>
    </source>
</evidence>
<dbReference type="Gene3D" id="1.10.287.70">
    <property type="match status" value="1"/>
</dbReference>
<dbReference type="InterPro" id="IPR001320">
    <property type="entry name" value="Iontro_rcpt_C"/>
</dbReference>
<evidence type="ECO:0000256" key="6">
    <source>
        <dbReference type="ARBA" id="ARBA00023018"/>
    </source>
</evidence>
<keyword evidence="7" id="KW-0406">Ion transport</keyword>
<feature type="binding site" evidence="15">
    <location>
        <position position="244"/>
    </location>
    <ligand>
        <name>L-glutamate</name>
        <dbReference type="ChEBI" id="CHEBI:29985"/>
    </ligand>
</feature>
<organism evidence="21 22">
    <name type="scientific">Eptatretus burgeri</name>
    <name type="common">Inshore hagfish</name>
    <dbReference type="NCBI Taxonomy" id="7764"/>
    <lineage>
        <taxon>Eukaryota</taxon>
        <taxon>Metazoa</taxon>
        <taxon>Chordata</taxon>
        <taxon>Craniata</taxon>
        <taxon>Vertebrata</taxon>
        <taxon>Cyclostomata</taxon>
        <taxon>Myxini</taxon>
        <taxon>Myxiniformes</taxon>
        <taxon>Myxinidae</taxon>
        <taxon>Eptatretinae</taxon>
        <taxon>Eptatretus</taxon>
    </lineage>
</organism>
<name>A0A8C4QTH3_EPTBU</name>
<dbReference type="AlphaFoldDB" id="A0A8C4QTH3"/>
<evidence type="ECO:0000256" key="1">
    <source>
        <dbReference type="ARBA" id="ARBA00004651"/>
    </source>
</evidence>
<dbReference type="GO" id="GO:0015276">
    <property type="term" value="F:ligand-gated monoatomic ion channel activity"/>
    <property type="evidence" value="ECO:0007669"/>
    <property type="project" value="InterPro"/>
</dbReference>
<keyword evidence="3" id="KW-1003">Cell membrane</keyword>
<accession>A0A8C4QTH3</accession>
<evidence type="ECO:0000256" key="7">
    <source>
        <dbReference type="ARBA" id="ARBA00023065"/>
    </source>
</evidence>
<dbReference type="Proteomes" id="UP000694388">
    <property type="component" value="Unplaced"/>
</dbReference>
<feature type="domain" description="Ionotropic glutamate receptor C-terminal" evidence="20">
    <location>
        <begin position="32"/>
        <end position="308"/>
    </location>
</feature>
<keyword evidence="13" id="KW-0407">Ion channel</keyword>
<dbReference type="Ensembl" id="ENSEBUT00000020197.1">
    <property type="protein sequence ID" value="ENSEBUP00000019620.1"/>
    <property type="gene ID" value="ENSEBUG00000012189.1"/>
</dbReference>
<reference evidence="21" key="2">
    <citation type="submission" date="2025-09" db="UniProtKB">
        <authorList>
            <consortium name="Ensembl"/>
        </authorList>
    </citation>
    <scope>IDENTIFICATION</scope>
</reference>
<evidence type="ECO:0000256" key="3">
    <source>
        <dbReference type="ARBA" id="ARBA00022475"/>
    </source>
</evidence>